<gene>
    <name evidence="1" type="ORF">GGR27_001586</name>
</gene>
<evidence type="ECO:0000313" key="2">
    <source>
        <dbReference type="Proteomes" id="UP000770785"/>
    </source>
</evidence>
<evidence type="ECO:0000313" key="1">
    <source>
        <dbReference type="EMBL" id="NJC26087.1"/>
    </source>
</evidence>
<name>A0ABX0XBD9_9BACT</name>
<accession>A0ABX0XBD9</accession>
<dbReference type="EMBL" id="JAATJH010000002">
    <property type="protein sequence ID" value="NJC26087.1"/>
    <property type="molecule type" value="Genomic_DNA"/>
</dbReference>
<protein>
    <submittedName>
        <fullName evidence="1">Uncharacterized protein</fullName>
    </submittedName>
</protein>
<reference evidence="1 2" key="1">
    <citation type="submission" date="2020-03" db="EMBL/GenBank/DDBJ databases">
        <title>Genomic Encyclopedia of Type Strains, Phase IV (KMG-IV): sequencing the most valuable type-strain genomes for metagenomic binning, comparative biology and taxonomic classification.</title>
        <authorList>
            <person name="Goeker M."/>
        </authorList>
    </citation>
    <scope>NUCLEOTIDE SEQUENCE [LARGE SCALE GENOMIC DNA]</scope>
    <source>
        <strain evidence="1 2">DSM 105096</strain>
    </source>
</reference>
<dbReference type="Proteomes" id="UP000770785">
    <property type="component" value="Unassembled WGS sequence"/>
</dbReference>
<comment type="caution">
    <text evidence="1">The sequence shown here is derived from an EMBL/GenBank/DDBJ whole genome shotgun (WGS) entry which is preliminary data.</text>
</comment>
<sequence>MNGASAQPYTDFVLLCFCGEIICETADLKHSFVLIEGSPHGEKRSMLKWVKNLAGGR</sequence>
<keyword evidence="2" id="KW-1185">Reference proteome</keyword>
<proteinExistence type="predicted"/>
<organism evidence="1 2">
    <name type="scientific">Neolewinella antarctica</name>
    <dbReference type="NCBI Taxonomy" id="442734"/>
    <lineage>
        <taxon>Bacteria</taxon>
        <taxon>Pseudomonadati</taxon>
        <taxon>Bacteroidota</taxon>
        <taxon>Saprospiria</taxon>
        <taxon>Saprospirales</taxon>
        <taxon>Lewinellaceae</taxon>
        <taxon>Neolewinella</taxon>
    </lineage>
</organism>